<protein>
    <submittedName>
        <fullName evidence="1">Uncharacterized protein</fullName>
    </submittedName>
</protein>
<comment type="caution">
    <text evidence="1">The sequence shown here is derived from an EMBL/GenBank/DDBJ whole genome shotgun (WGS) entry which is preliminary data.</text>
</comment>
<dbReference type="Proteomes" id="UP000014018">
    <property type="component" value="Unassembled WGS sequence"/>
</dbReference>
<evidence type="ECO:0000313" key="2">
    <source>
        <dbReference type="Proteomes" id="UP000014018"/>
    </source>
</evidence>
<organism evidence="1 2">
    <name type="scientific">Bacillus cereus VD133</name>
    <dbReference type="NCBI Taxonomy" id="1053233"/>
    <lineage>
        <taxon>Bacteria</taxon>
        <taxon>Bacillati</taxon>
        <taxon>Bacillota</taxon>
        <taxon>Bacilli</taxon>
        <taxon>Bacillales</taxon>
        <taxon>Bacillaceae</taxon>
        <taxon>Bacillus</taxon>
        <taxon>Bacillus cereus group</taxon>
    </lineage>
</organism>
<dbReference type="EMBL" id="AHFB01000178">
    <property type="protein sequence ID" value="EOO24189.1"/>
    <property type="molecule type" value="Genomic_DNA"/>
</dbReference>
<name>A0A9W5PJM2_BACCE</name>
<proteinExistence type="predicted"/>
<dbReference type="AlphaFoldDB" id="A0A9W5PJM2"/>
<accession>A0A9W5PJM2</accession>
<sequence>MSIESVEEFTYELKCTTGSLMFAVVRSKSLLHLLKPYRVMTFIHLDNKEKENLVKSIISSNMLHIEVKREKSLIGNKGIQTNVVKRWDVGEFIQLDIDFKYGFIYYLSMEDLKILPALLSTEKDVGLFMDSMADTLESFLTDLFVRNIETVKA</sequence>
<evidence type="ECO:0000313" key="1">
    <source>
        <dbReference type="EMBL" id="EOO24189.1"/>
    </source>
</evidence>
<gene>
    <name evidence="1" type="ORF">IIU_06824</name>
</gene>
<reference evidence="1 2" key="1">
    <citation type="submission" date="2012-12" db="EMBL/GenBank/DDBJ databases">
        <title>The Genome Sequence of Bacillus cereus VD133.</title>
        <authorList>
            <consortium name="The Broad Institute Genome Sequencing Platform"/>
            <consortium name="The Broad Institute Genome Sequencing Center for Infectious Disease"/>
            <person name="Feldgarden M."/>
            <person name="Van der Auwera G.A."/>
            <person name="Mahillon J."/>
            <person name="Duprez V."/>
            <person name="Timmery S."/>
            <person name="Mattelet C."/>
            <person name="Dierick K."/>
            <person name="Sun M."/>
            <person name="Yu Z."/>
            <person name="Zhu L."/>
            <person name="Hu X."/>
            <person name="Shank E.B."/>
            <person name="Swiecicka I."/>
            <person name="Hansen B.M."/>
            <person name="Andrup L."/>
            <person name="Walker B."/>
            <person name="Young S.K."/>
            <person name="Zeng Q."/>
            <person name="Gargeya S."/>
            <person name="Fitzgerald M."/>
            <person name="Haas B."/>
            <person name="Abouelleil A."/>
            <person name="Alvarado L."/>
            <person name="Arachchi H.M."/>
            <person name="Berlin A.M."/>
            <person name="Chapman S.B."/>
            <person name="Dewar J."/>
            <person name="Goldberg J."/>
            <person name="Griggs A."/>
            <person name="Gujja S."/>
            <person name="Hansen M."/>
            <person name="Howarth C."/>
            <person name="Imamovic A."/>
            <person name="Larimer J."/>
            <person name="McCowan C."/>
            <person name="Murphy C."/>
            <person name="Neiman D."/>
            <person name="Pearson M."/>
            <person name="Priest M."/>
            <person name="Roberts A."/>
            <person name="Saif S."/>
            <person name="Shea T."/>
            <person name="Sisk P."/>
            <person name="Sykes S."/>
            <person name="Wortman J."/>
            <person name="Nusbaum C."/>
            <person name="Birren B."/>
        </authorList>
    </citation>
    <scope>NUCLEOTIDE SEQUENCE [LARGE SCALE GENOMIC DNA]</scope>
    <source>
        <strain evidence="1 2">VD133</strain>
    </source>
</reference>